<sequence length="259" mass="30676">MNQNTRFMNSLEYLGAIGVGKGWMVSYHHMCRWNSGMFYKHPRLDTFDWYWRVEPDVKFLCDIDYDPFQFMVRHNKTYGSFNINILDDARSFPSLWKTTKEFMSLRPELLHPDRNLDWLLDEDGEYNSCQYFSNFEIANLNFFRGDKYNAYFDYLDKKGGFFYERLGDAPVHTLALSLLLPKDAVHFFRDIGYVHDVNSHCPPFMEQKCQCEPTSLDSGTDMLVPPESPQKRPIESCIRRWLGAKWIKNQSDESDEDDI</sequence>
<protein>
    <submittedName>
        <fullName evidence="4">Alpha-1,2 mannosyltransferase KTR1</fullName>
    </submittedName>
</protein>
<dbReference type="Proteomes" id="UP000186594">
    <property type="component" value="Unassembled WGS sequence"/>
</dbReference>
<dbReference type="OMA" id="TIAMYEY"/>
<dbReference type="PANTHER" id="PTHR31121">
    <property type="entry name" value="ALPHA-1,2 MANNOSYLTRANSFERASE KTR1"/>
    <property type="match status" value="1"/>
</dbReference>
<dbReference type="InterPro" id="IPR029044">
    <property type="entry name" value="Nucleotide-diphossugar_trans"/>
</dbReference>
<dbReference type="InterPro" id="IPR002685">
    <property type="entry name" value="Glyco_trans_15"/>
</dbReference>
<dbReference type="GO" id="GO:0000032">
    <property type="term" value="P:cell wall mannoprotein biosynthetic process"/>
    <property type="evidence" value="ECO:0007669"/>
    <property type="project" value="TreeGrafter"/>
</dbReference>
<evidence type="ECO:0000256" key="1">
    <source>
        <dbReference type="ARBA" id="ARBA00007677"/>
    </source>
</evidence>
<evidence type="ECO:0000313" key="5">
    <source>
        <dbReference type="Proteomes" id="UP000186594"/>
    </source>
</evidence>
<comment type="caution">
    <text evidence="4">The sequence shown here is derived from an EMBL/GenBank/DDBJ whole genome shotgun (WGS) entry which is preliminary data.</text>
</comment>
<keyword evidence="5" id="KW-1185">Reference proteome</keyword>
<dbReference type="GO" id="GO:0006493">
    <property type="term" value="P:protein O-linked glycosylation"/>
    <property type="evidence" value="ECO:0007669"/>
    <property type="project" value="TreeGrafter"/>
</dbReference>
<evidence type="ECO:0000256" key="3">
    <source>
        <dbReference type="ARBA" id="ARBA00022679"/>
    </source>
</evidence>
<dbReference type="GO" id="GO:0000026">
    <property type="term" value="F:alpha-1,2-mannosyltransferase activity"/>
    <property type="evidence" value="ECO:0007669"/>
    <property type="project" value="TreeGrafter"/>
</dbReference>
<dbReference type="PANTHER" id="PTHR31121:SF7">
    <property type="entry name" value="MANNOSYLTRANSFERASE KTR4-RELATED"/>
    <property type="match status" value="1"/>
</dbReference>
<evidence type="ECO:0000256" key="2">
    <source>
        <dbReference type="ARBA" id="ARBA00022676"/>
    </source>
</evidence>
<comment type="similarity">
    <text evidence="1">Belongs to the glycosyltransferase 15 family.</text>
</comment>
<dbReference type="GO" id="GO:0006487">
    <property type="term" value="P:protein N-linked glycosylation"/>
    <property type="evidence" value="ECO:0007669"/>
    <property type="project" value="TreeGrafter"/>
</dbReference>
<reference evidence="4 5" key="1">
    <citation type="submission" date="2016-04" db="EMBL/GenBank/DDBJ databases">
        <title>Evolutionary innovation and constraint leading to complex multicellularity in the Ascomycota.</title>
        <authorList>
            <person name="Cisse O."/>
            <person name="Nguyen A."/>
            <person name="Hewitt D.A."/>
            <person name="Jedd G."/>
            <person name="Stajich J.E."/>
        </authorList>
    </citation>
    <scope>NUCLEOTIDE SEQUENCE [LARGE SCALE GENOMIC DNA]</scope>
    <source>
        <strain evidence="4 5">DAH-3</strain>
    </source>
</reference>
<dbReference type="OrthoDB" id="202470at2759"/>
<dbReference type="EMBL" id="LXFE01000292">
    <property type="protein sequence ID" value="OLL25879.1"/>
    <property type="molecule type" value="Genomic_DNA"/>
</dbReference>
<dbReference type="SUPFAM" id="SSF53448">
    <property type="entry name" value="Nucleotide-diphospho-sugar transferases"/>
    <property type="match status" value="1"/>
</dbReference>
<accession>A0A1U7LTC6</accession>
<dbReference type="Gene3D" id="3.90.550.10">
    <property type="entry name" value="Spore Coat Polysaccharide Biosynthesis Protein SpsA, Chain A"/>
    <property type="match status" value="1"/>
</dbReference>
<name>A0A1U7LTC6_NEOID</name>
<proteinExistence type="inferred from homology"/>
<dbReference type="STRING" id="1198029.A0A1U7LTC6"/>
<dbReference type="GO" id="GO:0005794">
    <property type="term" value="C:Golgi apparatus"/>
    <property type="evidence" value="ECO:0007669"/>
    <property type="project" value="TreeGrafter"/>
</dbReference>
<dbReference type="Pfam" id="PF01793">
    <property type="entry name" value="Glyco_transf_15"/>
    <property type="match status" value="1"/>
</dbReference>
<dbReference type="AlphaFoldDB" id="A0A1U7LTC6"/>
<organism evidence="4 5">
    <name type="scientific">Neolecta irregularis (strain DAH-3)</name>
    <dbReference type="NCBI Taxonomy" id="1198029"/>
    <lineage>
        <taxon>Eukaryota</taxon>
        <taxon>Fungi</taxon>
        <taxon>Dikarya</taxon>
        <taxon>Ascomycota</taxon>
        <taxon>Taphrinomycotina</taxon>
        <taxon>Neolectales</taxon>
        <taxon>Neolectaceae</taxon>
        <taxon>Neolecta</taxon>
    </lineage>
</organism>
<keyword evidence="2 4" id="KW-0328">Glycosyltransferase</keyword>
<gene>
    <name evidence="4" type="ORF">NEOLI_002315</name>
</gene>
<keyword evidence="3 4" id="KW-0808">Transferase</keyword>
<evidence type="ECO:0000313" key="4">
    <source>
        <dbReference type="EMBL" id="OLL25879.1"/>
    </source>
</evidence>
<dbReference type="GO" id="GO:0016020">
    <property type="term" value="C:membrane"/>
    <property type="evidence" value="ECO:0007669"/>
    <property type="project" value="InterPro"/>
</dbReference>